<dbReference type="AlphaFoldDB" id="A0A2M9YJ20"/>
<comment type="caution">
    <text evidence="1">The sequence shown here is derived from an EMBL/GenBank/DDBJ whole genome shotgun (WGS) entry which is preliminary data.</text>
</comment>
<dbReference type="Proteomes" id="UP000232149">
    <property type="component" value="Unassembled WGS sequence"/>
</dbReference>
<sequence>MSRKSITLQDIGRIQYQNQFTVPGSEVLNDPGRLYYITNIHAIGGWTISAKGNNADQKLTNYSRSGTGDFQFFLPLCVSEASFSGVTEVSGFWVNASPMSH</sequence>
<dbReference type="RefSeq" id="WP_100787498.1">
    <property type="nucleotide sequence ID" value="NZ_NPDU01000070.1"/>
</dbReference>
<dbReference type="EMBL" id="NPDU01000070">
    <property type="protein sequence ID" value="PJZ60262.1"/>
    <property type="molecule type" value="Genomic_DNA"/>
</dbReference>
<evidence type="ECO:0000313" key="1">
    <source>
        <dbReference type="EMBL" id="PJZ51539.1"/>
    </source>
</evidence>
<evidence type="ECO:0000313" key="3">
    <source>
        <dbReference type="Proteomes" id="UP000232149"/>
    </source>
</evidence>
<evidence type="ECO:0000313" key="2">
    <source>
        <dbReference type="EMBL" id="PJZ60262.1"/>
    </source>
</evidence>
<accession>A0A2M9YJ20</accession>
<gene>
    <name evidence="2" type="ORF">CH376_19370</name>
    <name evidence="1" type="ORF">CH380_19850</name>
</gene>
<name>A0A2M9YJ20_9LEPT</name>
<organism evidence="1 4">
    <name type="scientific">Leptospira adleri</name>
    <dbReference type="NCBI Taxonomy" id="2023186"/>
    <lineage>
        <taxon>Bacteria</taxon>
        <taxon>Pseudomonadati</taxon>
        <taxon>Spirochaetota</taxon>
        <taxon>Spirochaetia</taxon>
        <taxon>Leptospirales</taxon>
        <taxon>Leptospiraceae</taxon>
        <taxon>Leptospira</taxon>
    </lineage>
</organism>
<reference evidence="3 4" key="1">
    <citation type="submission" date="2017-07" db="EMBL/GenBank/DDBJ databases">
        <title>Leptospira spp. isolated from tropical soils.</title>
        <authorList>
            <person name="Thibeaux R."/>
            <person name="Iraola G."/>
            <person name="Ferres I."/>
            <person name="Bierque E."/>
            <person name="Girault D."/>
            <person name="Soupe-Gilbert M.-E."/>
            <person name="Picardeau M."/>
            <person name="Goarant C."/>
        </authorList>
    </citation>
    <scope>NUCLEOTIDE SEQUENCE [LARGE SCALE GENOMIC DNA]</scope>
    <source>
        <strain evidence="1 4">FH2-B-C1</strain>
        <strain evidence="2 3">FH2-B-D1</strain>
    </source>
</reference>
<evidence type="ECO:0000313" key="4">
    <source>
        <dbReference type="Proteomes" id="UP000232188"/>
    </source>
</evidence>
<proteinExistence type="predicted"/>
<dbReference type="EMBL" id="NPDV01000023">
    <property type="protein sequence ID" value="PJZ51539.1"/>
    <property type="molecule type" value="Genomic_DNA"/>
</dbReference>
<keyword evidence="3" id="KW-1185">Reference proteome</keyword>
<protein>
    <submittedName>
        <fullName evidence="1">Uncharacterized protein</fullName>
    </submittedName>
</protein>
<dbReference type="Proteomes" id="UP000232188">
    <property type="component" value="Unassembled WGS sequence"/>
</dbReference>